<proteinExistence type="predicted"/>
<keyword evidence="2" id="KW-1185">Reference proteome</keyword>
<evidence type="ECO:0000313" key="2">
    <source>
        <dbReference type="Proteomes" id="UP000324222"/>
    </source>
</evidence>
<dbReference type="Proteomes" id="UP000324222">
    <property type="component" value="Unassembled WGS sequence"/>
</dbReference>
<comment type="caution">
    <text evidence="1">The sequence shown here is derived from an EMBL/GenBank/DDBJ whole genome shotgun (WGS) entry which is preliminary data.</text>
</comment>
<protein>
    <submittedName>
        <fullName evidence="1">Uncharacterized protein</fullName>
    </submittedName>
</protein>
<organism evidence="1 2">
    <name type="scientific">Portunus trituberculatus</name>
    <name type="common">Swimming crab</name>
    <name type="synonym">Neptunus trituberculatus</name>
    <dbReference type="NCBI Taxonomy" id="210409"/>
    <lineage>
        <taxon>Eukaryota</taxon>
        <taxon>Metazoa</taxon>
        <taxon>Ecdysozoa</taxon>
        <taxon>Arthropoda</taxon>
        <taxon>Crustacea</taxon>
        <taxon>Multicrustacea</taxon>
        <taxon>Malacostraca</taxon>
        <taxon>Eumalacostraca</taxon>
        <taxon>Eucarida</taxon>
        <taxon>Decapoda</taxon>
        <taxon>Pleocyemata</taxon>
        <taxon>Brachyura</taxon>
        <taxon>Eubrachyura</taxon>
        <taxon>Portunoidea</taxon>
        <taxon>Portunidae</taxon>
        <taxon>Portuninae</taxon>
        <taxon>Portunus</taxon>
    </lineage>
</organism>
<dbReference type="EMBL" id="VSRR010000332">
    <property type="protein sequence ID" value="MPC14161.1"/>
    <property type="molecule type" value="Genomic_DNA"/>
</dbReference>
<dbReference type="AlphaFoldDB" id="A0A5B7CZ38"/>
<reference evidence="1 2" key="1">
    <citation type="submission" date="2019-05" db="EMBL/GenBank/DDBJ databases">
        <title>Another draft genome of Portunus trituberculatus and its Hox gene families provides insights of decapod evolution.</title>
        <authorList>
            <person name="Jeong J.-H."/>
            <person name="Song I."/>
            <person name="Kim S."/>
            <person name="Choi T."/>
            <person name="Kim D."/>
            <person name="Ryu S."/>
            <person name="Kim W."/>
        </authorList>
    </citation>
    <scope>NUCLEOTIDE SEQUENCE [LARGE SCALE GENOMIC DNA]</scope>
    <source>
        <tissue evidence="1">Muscle</tissue>
    </source>
</reference>
<evidence type="ECO:0000313" key="1">
    <source>
        <dbReference type="EMBL" id="MPC14161.1"/>
    </source>
</evidence>
<sequence length="62" mass="6956">MTRGDVGQVCRHTTADDGTRHVHAHWTRVNTSWPPHGITVVAAALTHMLIQFPPCKKIKMIE</sequence>
<name>A0A5B7CZ38_PORTR</name>
<accession>A0A5B7CZ38</accession>
<gene>
    <name evidence="1" type="ORF">E2C01_006918</name>
</gene>